<evidence type="ECO:0000313" key="2">
    <source>
        <dbReference type="EMBL" id="OAD75569.1"/>
    </source>
</evidence>
<organism evidence="2 3">
    <name type="scientific">Phycomyces blakesleeanus (strain ATCC 8743b / DSM 1359 / FGSC 10004 / NBRC 33097 / NRRL 1555)</name>
    <dbReference type="NCBI Taxonomy" id="763407"/>
    <lineage>
        <taxon>Eukaryota</taxon>
        <taxon>Fungi</taxon>
        <taxon>Fungi incertae sedis</taxon>
        <taxon>Mucoromycota</taxon>
        <taxon>Mucoromycotina</taxon>
        <taxon>Mucoromycetes</taxon>
        <taxon>Mucorales</taxon>
        <taxon>Phycomycetaceae</taxon>
        <taxon>Phycomyces</taxon>
    </lineage>
</organism>
<accession>A0A167NB81</accession>
<gene>
    <name evidence="2" type="ORF">PHYBLDRAFT_166803</name>
</gene>
<name>A0A167NB81_PHYB8</name>
<dbReference type="AlphaFoldDB" id="A0A167NB81"/>
<reference evidence="3" key="1">
    <citation type="submission" date="2015-06" db="EMBL/GenBank/DDBJ databases">
        <title>Expansion of signal transduction pathways in fungi by whole-genome duplication.</title>
        <authorList>
            <consortium name="DOE Joint Genome Institute"/>
            <person name="Corrochano L.M."/>
            <person name="Kuo A."/>
            <person name="Marcet-Houben M."/>
            <person name="Polaino S."/>
            <person name="Salamov A."/>
            <person name="Villalobos J.M."/>
            <person name="Alvarez M.I."/>
            <person name="Avalos J."/>
            <person name="Benito E.P."/>
            <person name="Benoit I."/>
            <person name="Burger G."/>
            <person name="Camino L.P."/>
            <person name="Canovas D."/>
            <person name="Cerda-Olmedo E."/>
            <person name="Cheng J.-F."/>
            <person name="Dominguez A."/>
            <person name="Elias M."/>
            <person name="Eslava A.P."/>
            <person name="Glaser F."/>
            <person name="Grimwood J."/>
            <person name="Gutierrez G."/>
            <person name="Heitman J."/>
            <person name="Henrissat B."/>
            <person name="Iturriaga E.A."/>
            <person name="Lang B.F."/>
            <person name="Lavin J.L."/>
            <person name="Lee S."/>
            <person name="Li W."/>
            <person name="Lindquist E."/>
            <person name="Lopez-Garcia S."/>
            <person name="Luque E.M."/>
            <person name="Marcos A.T."/>
            <person name="Martin J."/>
            <person name="McCluskey K."/>
            <person name="Medina H.R."/>
            <person name="Miralles-Duran A."/>
            <person name="Miyazaki A."/>
            <person name="Munoz-Torres E."/>
            <person name="Oguiza J.A."/>
            <person name="Ohm R."/>
            <person name="Olmedo M."/>
            <person name="Orejas M."/>
            <person name="Ortiz-Castellanos L."/>
            <person name="Pisabarro A.G."/>
            <person name="Rodriguez-Romero J."/>
            <person name="Ruiz-Herrera J."/>
            <person name="Ruiz-Vazquez R."/>
            <person name="Sanz C."/>
            <person name="Schackwitz W."/>
            <person name="Schmutz J."/>
            <person name="Shahriari M."/>
            <person name="Shelest E."/>
            <person name="Silva-Franco F."/>
            <person name="Soanes D."/>
            <person name="Syed K."/>
            <person name="Tagua V.G."/>
            <person name="Talbot N.J."/>
            <person name="Thon M."/>
            <person name="De vries R.P."/>
            <person name="Wiebenga A."/>
            <person name="Yadav J.S."/>
            <person name="Braun E.L."/>
            <person name="Baker S."/>
            <person name="Garre V."/>
            <person name="Horwitz B."/>
            <person name="Torres-Martinez S."/>
            <person name="Idnurm A."/>
            <person name="Herrera-Estrella A."/>
            <person name="Gabaldon T."/>
            <person name="Grigoriev I.V."/>
        </authorList>
    </citation>
    <scope>NUCLEOTIDE SEQUENCE [LARGE SCALE GENOMIC DNA]</scope>
    <source>
        <strain evidence="3">NRRL 1555(-)</strain>
    </source>
</reference>
<dbReference type="Proteomes" id="UP000077315">
    <property type="component" value="Unassembled WGS sequence"/>
</dbReference>
<dbReference type="VEuPathDB" id="FungiDB:PHYBLDRAFT_166803"/>
<dbReference type="GeneID" id="28996400"/>
<sequence>MEKVMGNRKTGSPAVCDTTKPMEWIHDKDGKQSNGDDDNTDEESAENSHSSNNEEYDSQNDNMSVLCSPPSKSSSSRKRRRVDIKYKELAEELEVLKDDLYIKQERKFIHRKFENMMKAVAELIKVQNWSDEKVQEQTDDVYNKTYGS</sequence>
<evidence type="ECO:0000313" key="3">
    <source>
        <dbReference type="Proteomes" id="UP000077315"/>
    </source>
</evidence>
<feature type="region of interest" description="Disordered" evidence="1">
    <location>
        <begin position="1"/>
        <end position="82"/>
    </location>
</feature>
<dbReference type="EMBL" id="KV440977">
    <property type="protein sequence ID" value="OAD75569.1"/>
    <property type="molecule type" value="Genomic_DNA"/>
</dbReference>
<dbReference type="InParanoid" id="A0A167NB81"/>
<proteinExistence type="predicted"/>
<keyword evidence="3" id="KW-1185">Reference proteome</keyword>
<feature type="compositionally biased region" description="Acidic residues" evidence="1">
    <location>
        <begin position="35"/>
        <end position="45"/>
    </location>
</feature>
<dbReference type="RefSeq" id="XP_018293609.1">
    <property type="nucleotide sequence ID" value="XM_018435494.1"/>
</dbReference>
<evidence type="ECO:0000256" key="1">
    <source>
        <dbReference type="SAM" id="MobiDB-lite"/>
    </source>
</evidence>
<protein>
    <submittedName>
        <fullName evidence="2">Uncharacterized protein</fullName>
    </submittedName>
</protein>